<evidence type="ECO:0000256" key="2">
    <source>
        <dbReference type="ARBA" id="ARBA00005051"/>
    </source>
</evidence>
<reference evidence="10" key="2">
    <citation type="journal article" date="2022" name="Microbiol. Resour. Announc.">
        <title>Metagenome Sequencing to Explore Phylogenomics of Terrestrial Cyanobacteria.</title>
        <authorList>
            <person name="Ward R.D."/>
            <person name="Stajich J.E."/>
            <person name="Johansen J.R."/>
            <person name="Huntemann M."/>
            <person name="Clum A."/>
            <person name="Foster B."/>
            <person name="Foster B."/>
            <person name="Roux S."/>
            <person name="Palaniappan K."/>
            <person name="Varghese N."/>
            <person name="Mukherjee S."/>
            <person name="Reddy T.B.K."/>
            <person name="Daum C."/>
            <person name="Copeland A."/>
            <person name="Chen I.A."/>
            <person name="Ivanova N.N."/>
            <person name="Kyrpides N.C."/>
            <person name="Shapiro N."/>
            <person name="Eloe-Fadrosh E.A."/>
            <person name="Pietrasiak N."/>
        </authorList>
    </citation>
    <scope>NUCLEOTIDE SEQUENCE</scope>
    <source>
        <strain evidence="10">UHER 2000/2452</strain>
    </source>
</reference>
<evidence type="ECO:0000256" key="6">
    <source>
        <dbReference type="ARBA" id="ARBA00022777"/>
    </source>
</evidence>
<accession>A0A951Q987</accession>
<keyword evidence="4 10" id="KW-0808">Transferase</keyword>
<evidence type="ECO:0000256" key="8">
    <source>
        <dbReference type="ARBA" id="ARBA00022909"/>
    </source>
</evidence>
<keyword evidence="6" id="KW-0418">Kinase</keyword>
<dbReference type="PANTHER" id="PTHR43071:SF1">
    <property type="entry name" value="2-AMINO-4-HYDROXY-6-HYDROXYMETHYLDIHYDROPTERIDINE PYROPHOSPHOKINASE"/>
    <property type="match status" value="1"/>
</dbReference>
<dbReference type="InterPro" id="IPR000550">
    <property type="entry name" value="Hppk"/>
</dbReference>
<dbReference type="InterPro" id="IPR035907">
    <property type="entry name" value="Hppk_sf"/>
</dbReference>
<dbReference type="SUPFAM" id="SSF55083">
    <property type="entry name" value="6-hydroxymethyl-7,8-dihydropterin pyrophosphokinase, HPPK"/>
    <property type="match status" value="1"/>
</dbReference>
<evidence type="ECO:0000256" key="7">
    <source>
        <dbReference type="ARBA" id="ARBA00022840"/>
    </source>
</evidence>
<dbReference type="Pfam" id="PF01288">
    <property type="entry name" value="HPPK"/>
    <property type="match status" value="1"/>
</dbReference>
<evidence type="ECO:0000259" key="9">
    <source>
        <dbReference type="Pfam" id="PF01288"/>
    </source>
</evidence>
<evidence type="ECO:0000256" key="5">
    <source>
        <dbReference type="ARBA" id="ARBA00022741"/>
    </source>
</evidence>
<dbReference type="GO" id="GO:0016301">
    <property type="term" value="F:kinase activity"/>
    <property type="evidence" value="ECO:0007669"/>
    <property type="project" value="UniProtKB-KW"/>
</dbReference>
<organism evidence="10 11">
    <name type="scientific">Drouetiella hepatica Uher 2000/2452</name>
    <dbReference type="NCBI Taxonomy" id="904376"/>
    <lineage>
        <taxon>Bacteria</taxon>
        <taxon>Bacillati</taxon>
        <taxon>Cyanobacteriota</taxon>
        <taxon>Cyanophyceae</taxon>
        <taxon>Oculatellales</taxon>
        <taxon>Oculatellaceae</taxon>
        <taxon>Drouetiella</taxon>
    </lineage>
</organism>
<evidence type="ECO:0000256" key="3">
    <source>
        <dbReference type="ARBA" id="ARBA00013253"/>
    </source>
</evidence>
<keyword evidence="8" id="KW-0289">Folate biosynthesis</keyword>
<sequence length="173" mass="18774">MGESSLVHESRVALEDHQVAIALGSNIGDSFAILESALKTLADFPGIVLLAKSPFYLTVAIGPPQPDILNACALLTTTLSPGELLDVLLKVETQFGRVRQECWGARSLDLDLLLFDDLIIRQPHLQIPHPRMGDRAFVLAPLADIAADWVEPISGKSIADLLKQVDCSEIKKV</sequence>
<protein>
    <recommendedName>
        <fullName evidence="3">2-amino-4-hydroxy-6-hydroxymethyldihydropteridine diphosphokinase</fullName>
        <ecNumber evidence="3">2.7.6.3</ecNumber>
    </recommendedName>
</protein>
<dbReference type="AlphaFoldDB" id="A0A951Q987"/>
<reference evidence="10" key="1">
    <citation type="submission" date="2021-05" db="EMBL/GenBank/DDBJ databases">
        <authorList>
            <person name="Pietrasiak N."/>
            <person name="Ward R."/>
            <person name="Stajich J.E."/>
            <person name="Kurbessoian T."/>
        </authorList>
    </citation>
    <scope>NUCLEOTIDE SEQUENCE</scope>
    <source>
        <strain evidence="10">UHER 2000/2452</strain>
    </source>
</reference>
<evidence type="ECO:0000313" key="11">
    <source>
        <dbReference type="Proteomes" id="UP000757435"/>
    </source>
</evidence>
<keyword evidence="5" id="KW-0547">Nucleotide-binding</keyword>
<dbReference type="PANTHER" id="PTHR43071">
    <property type="entry name" value="2-AMINO-4-HYDROXY-6-HYDROXYMETHYLDIHYDROPTERIDINE PYROPHOSPHOKINASE"/>
    <property type="match status" value="1"/>
</dbReference>
<dbReference type="GO" id="GO:0003848">
    <property type="term" value="F:2-amino-4-hydroxy-6-hydroxymethyldihydropteridine diphosphokinase activity"/>
    <property type="evidence" value="ECO:0007669"/>
    <property type="project" value="UniProtKB-EC"/>
</dbReference>
<gene>
    <name evidence="10" type="primary">folK</name>
    <name evidence="10" type="ORF">KME15_06170</name>
</gene>
<proteinExistence type="predicted"/>
<feature type="domain" description="7,8-dihydro-6-hydroxymethylpterin-pyrophosphokinase" evidence="9">
    <location>
        <begin position="21"/>
        <end position="146"/>
    </location>
</feature>
<comment type="pathway">
    <text evidence="2">Cofactor biosynthesis; tetrahydrofolate biosynthesis; 2-amino-4-hydroxy-6-hydroxymethyl-7,8-dihydropteridine diphosphate from 7,8-dihydroneopterin triphosphate: step 4/4.</text>
</comment>
<dbReference type="Gene3D" id="3.30.70.560">
    <property type="entry name" value="7,8-Dihydro-6-hydroxymethylpterin-pyrophosphokinase HPPK"/>
    <property type="match status" value="1"/>
</dbReference>
<keyword evidence="7" id="KW-0067">ATP-binding</keyword>
<dbReference type="EMBL" id="JAHHHD010000004">
    <property type="protein sequence ID" value="MBW4658240.1"/>
    <property type="molecule type" value="Genomic_DNA"/>
</dbReference>
<dbReference type="GO" id="GO:0005524">
    <property type="term" value="F:ATP binding"/>
    <property type="evidence" value="ECO:0007669"/>
    <property type="project" value="UniProtKB-KW"/>
</dbReference>
<name>A0A951Q987_9CYAN</name>
<evidence type="ECO:0000313" key="10">
    <source>
        <dbReference type="EMBL" id="MBW4658240.1"/>
    </source>
</evidence>
<comment type="catalytic activity">
    <reaction evidence="1">
        <text>6-hydroxymethyl-7,8-dihydropterin + ATP = (7,8-dihydropterin-6-yl)methyl diphosphate + AMP + H(+)</text>
        <dbReference type="Rhea" id="RHEA:11412"/>
        <dbReference type="ChEBI" id="CHEBI:15378"/>
        <dbReference type="ChEBI" id="CHEBI:30616"/>
        <dbReference type="ChEBI" id="CHEBI:44841"/>
        <dbReference type="ChEBI" id="CHEBI:72950"/>
        <dbReference type="ChEBI" id="CHEBI:456215"/>
        <dbReference type="EC" id="2.7.6.3"/>
    </reaction>
</comment>
<dbReference type="Proteomes" id="UP000757435">
    <property type="component" value="Unassembled WGS sequence"/>
</dbReference>
<dbReference type="CDD" id="cd00483">
    <property type="entry name" value="HPPK"/>
    <property type="match status" value="1"/>
</dbReference>
<dbReference type="NCBIfam" id="TIGR01498">
    <property type="entry name" value="folK"/>
    <property type="match status" value="1"/>
</dbReference>
<dbReference type="GO" id="GO:0046656">
    <property type="term" value="P:folic acid biosynthetic process"/>
    <property type="evidence" value="ECO:0007669"/>
    <property type="project" value="UniProtKB-KW"/>
</dbReference>
<comment type="caution">
    <text evidence="10">The sequence shown here is derived from an EMBL/GenBank/DDBJ whole genome shotgun (WGS) entry which is preliminary data.</text>
</comment>
<evidence type="ECO:0000256" key="4">
    <source>
        <dbReference type="ARBA" id="ARBA00022679"/>
    </source>
</evidence>
<evidence type="ECO:0000256" key="1">
    <source>
        <dbReference type="ARBA" id="ARBA00000198"/>
    </source>
</evidence>
<dbReference type="EC" id="2.7.6.3" evidence="3"/>